<gene>
    <name evidence="4" type="ORF">H9L14_04875</name>
</gene>
<dbReference type="RefSeq" id="WP_187709442.1">
    <property type="nucleotide sequence ID" value="NZ_CP060782.1"/>
</dbReference>
<dbReference type="Proteomes" id="UP000516105">
    <property type="component" value="Chromosome"/>
</dbReference>
<comment type="pathway">
    <text evidence="1">Bacterial outer membrane biogenesis; LPS O-antigen biosynthesis.</text>
</comment>
<comment type="similarity">
    <text evidence="2">Belongs to the NAD(P)-dependent epimerase/dehydratase family.</text>
</comment>
<evidence type="ECO:0000256" key="2">
    <source>
        <dbReference type="ARBA" id="ARBA00007637"/>
    </source>
</evidence>
<dbReference type="EMBL" id="CP060782">
    <property type="protein sequence ID" value="QNP46489.1"/>
    <property type="molecule type" value="Genomic_DNA"/>
</dbReference>
<name>A0ABX6T9E8_9SPHN</name>
<dbReference type="PANTHER" id="PTHR43000">
    <property type="entry name" value="DTDP-D-GLUCOSE 4,6-DEHYDRATASE-RELATED"/>
    <property type="match status" value="1"/>
</dbReference>
<feature type="domain" description="NAD-dependent epimerase/dehydratase" evidence="3">
    <location>
        <begin position="4"/>
        <end position="231"/>
    </location>
</feature>
<proteinExistence type="inferred from homology"/>
<dbReference type="Gene3D" id="3.40.50.720">
    <property type="entry name" value="NAD(P)-binding Rossmann-like Domain"/>
    <property type="match status" value="1"/>
</dbReference>
<keyword evidence="5" id="KW-1185">Reference proteome</keyword>
<dbReference type="Gene3D" id="3.90.25.10">
    <property type="entry name" value="UDP-galactose 4-epimerase, domain 1"/>
    <property type="match status" value="1"/>
</dbReference>
<protein>
    <submittedName>
        <fullName evidence="4">NAD-dependent epimerase/dehydratase family protein</fullName>
    </submittedName>
</protein>
<evidence type="ECO:0000313" key="5">
    <source>
        <dbReference type="Proteomes" id="UP000516105"/>
    </source>
</evidence>
<dbReference type="Pfam" id="PF01370">
    <property type="entry name" value="Epimerase"/>
    <property type="match status" value="1"/>
</dbReference>
<evidence type="ECO:0000313" key="4">
    <source>
        <dbReference type="EMBL" id="QNP46489.1"/>
    </source>
</evidence>
<organism evidence="4 5">
    <name type="scientific">Sphingomonas sediminicola</name>
    <dbReference type="NCBI Taxonomy" id="386874"/>
    <lineage>
        <taxon>Bacteria</taxon>
        <taxon>Pseudomonadati</taxon>
        <taxon>Pseudomonadota</taxon>
        <taxon>Alphaproteobacteria</taxon>
        <taxon>Sphingomonadales</taxon>
        <taxon>Sphingomonadaceae</taxon>
        <taxon>Sphingomonas</taxon>
    </lineage>
</organism>
<accession>A0ABX6T9E8</accession>
<sequence>MKRVLVTGAHGFTARYLVPRLVERRVEVHGTARPGVAGPSPDNLHLHDVDLTDLHTLTRLVERVQPDTVIHLAGISFVAHSNIRDIYDSNLVGSRNLLQALTDAKVQPGAVLLASSANVYGNQRQGILREDTPPQPVNDYGISKLAMEYVAQLFMDRLPIIVTRPFNYTGVGQSTDFVIPKIIDHVRRREATIQLGNLDVERDFSDVRGVVDCYLRLLALPAAIGQTYNVCSGKGRTLNEVIELAQRLSGHSLQIETDPALVRGNEVKTLYGDNERLVAAIGDLEMPQLETTLKWMIEA</sequence>
<dbReference type="InterPro" id="IPR001509">
    <property type="entry name" value="Epimerase_deHydtase"/>
</dbReference>
<dbReference type="SUPFAM" id="SSF51735">
    <property type="entry name" value="NAD(P)-binding Rossmann-fold domains"/>
    <property type="match status" value="1"/>
</dbReference>
<dbReference type="InterPro" id="IPR036291">
    <property type="entry name" value="NAD(P)-bd_dom_sf"/>
</dbReference>
<evidence type="ECO:0000259" key="3">
    <source>
        <dbReference type="Pfam" id="PF01370"/>
    </source>
</evidence>
<reference evidence="4 5" key="1">
    <citation type="submission" date="2020-08" db="EMBL/GenBank/DDBJ databases">
        <title>Genome sequence of Sphingomonas sediminicola KACC 15039T.</title>
        <authorList>
            <person name="Hyun D.-W."/>
            <person name="Bae J.-W."/>
        </authorList>
    </citation>
    <scope>NUCLEOTIDE SEQUENCE [LARGE SCALE GENOMIC DNA]</scope>
    <source>
        <strain evidence="4 5">KACC 15039</strain>
    </source>
</reference>
<evidence type="ECO:0000256" key="1">
    <source>
        <dbReference type="ARBA" id="ARBA00005125"/>
    </source>
</evidence>